<evidence type="ECO:0000313" key="2">
    <source>
        <dbReference type="Proteomes" id="UP000824533"/>
    </source>
</evidence>
<organism evidence="1 2">
    <name type="scientific">Dendrolimus kikuchii</name>
    <dbReference type="NCBI Taxonomy" id="765133"/>
    <lineage>
        <taxon>Eukaryota</taxon>
        <taxon>Metazoa</taxon>
        <taxon>Ecdysozoa</taxon>
        <taxon>Arthropoda</taxon>
        <taxon>Hexapoda</taxon>
        <taxon>Insecta</taxon>
        <taxon>Pterygota</taxon>
        <taxon>Neoptera</taxon>
        <taxon>Endopterygota</taxon>
        <taxon>Lepidoptera</taxon>
        <taxon>Glossata</taxon>
        <taxon>Ditrysia</taxon>
        <taxon>Bombycoidea</taxon>
        <taxon>Lasiocampidae</taxon>
        <taxon>Dendrolimus</taxon>
    </lineage>
</organism>
<reference evidence="1 2" key="1">
    <citation type="journal article" date="2021" name="Front. Genet.">
        <title>Chromosome-Level Genome Assembly Reveals Significant Gene Expansion in the Toll and IMD Signaling Pathways of Dendrolimus kikuchii.</title>
        <authorList>
            <person name="Zhou J."/>
            <person name="Wu P."/>
            <person name="Xiong Z."/>
            <person name="Liu N."/>
            <person name="Zhao N."/>
            <person name="Ji M."/>
            <person name="Qiu Y."/>
            <person name="Yang B."/>
        </authorList>
    </citation>
    <scope>NUCLEOTIDE SEQUENCE [LARGE SCALE GENOMIC DNA]</scope>
    <source>
        <strain evidence="1">Ann1</strain>
    </source>
</reference>
<dbReference type="EMBL" id="CM034401">
    <property type="protein sequence ID" value="KAJ0175475.1"/>
    <property type="molecule type" value="Genomic_DNA"/>
</dbReference>
<sequence>MKRKHRPWPLVPGGPASPGYGSGRGNYGEEGARNLRVTGGCQRNQLTLATYNGRTIRLDNHLAELEVELSHIKWHILGLSEVRREGEDTITLESGHLLYFREGDKASQGGVGFLVNKSLVNNVVEVSSVSNRVAYLVLKLTNRYSLKVIQVYAPTSAHPDEEVEAMYEDITKAIHGTTSAHYNVVMGDFNAKVGVQECDEPKIGPYGLGRRNHRGQMLVNFLEMQGLFLMNSFYKKKLQRRWTWQSPDTVTKNEIDFIMADKKHIFRDVSVVNRFNTGSDHRLVRGTLNIDFKAERLRLIKSNLRPTPPQIILGSEQFQLELQNRFESLETTGDVDEITDNVVKTMRELGRRHFPPMRRSKRSELSTETLDLMRMRREMPSTLFASPEHRALSKRIRKLVRRDLRCSNTRAIQAAIEQNRGSKVFLKPLGRSHLAKVRTADGRELTSHSEILAEVERFYGRLYSSRAERPSVQGANDPRAPLTRHYTEDIPEVDIGEIRTALGQLKNGRAPGDDGITTELLKAGGIPILKALAELFNSVILRGTVPRAWTKSAVVLFFKKGDKTLLKNYRPISLLSHVYKLFSRVITNRLARRLDEFQPPEQAGFRKGYSTVDHIHTVRQIIQKTEEYNQPLCMAFVDYEKAFDSIETWAVLESLQRCRIDWRYIEVLRCLYDAATMTVQIQDRRAKPIPLRRGVRQGDVISPKLFTNAMEDVFKTLEWNERGININGERISHLRFADDIVVFAETLEGLTDMLNSLNESSRRVGLGMNLDKTKVMFNEHVMPRPVNVDGSPLEVVQEYVYLGQKIQVGKHGLEREANRRIQLGWAAFGNLRHVFSSTIPQCLKTKVFEQCVLPIMTYGAETWTLTAGLVHKFKVAQRAMERAMLGVSLMDKIRNEDIRKRTKVTDIARKISKLKWQWAGHVCRRTDGRWSKRVLEWRPHIRMQIKKKRKQLK</sequence>
<proteinExistence type="predicted"/>
<evidence type="ECO:0000313" key="1">
    <source>
        <dbReference type="EMBL" id="KAJ0175475.1"/>
    </source>
</evidence>
<dbReference type="Proteomes" id="UP000824533">
    <property type="component" value="Linkage Group LG15"/>
</dbReference>
<accession>A0ACC1CVH5</accession>
<name>A0ACC1CVH5_9NEOP</name>
<keyword evidence="2" id="KW-1185">Reference proteome</keyword>
<protein>
    <submittedName>
        <fullName evidence="1">Uncharacterized protein</fullName>
    </submittedName>
</protein>
<gene>
    <name evidence="1" type="ORF">K1T71_008634</name>
</gene>
<comment type="caution">
    <text evidence="1">The sequence shown here is derived from an EMBL/GenBank/DDBJ whole genome shotgun (WGS) entry which is preliminary data.</text>
</comment>